<dbReference type="Proteomes" id="UP000199698">
    <property type="component" value="Unassembled WGS sequence"/>
</dbReference>
<evidence type="ECO:0000313" key="2">
    <source>
        <dbReference type="EMBL" id="SCC28285.1"/>
    </source>
</evidence>
<reference evidence="3" key="1">
    <citation type="submission" date="2016-08" db="EMBL/GenBank/DDBJ databases">
        <authorList>
            <person name="Varghese N."/>
            <person name="Submissions Spin"/>
        </authorList>
    </citation>
    <scope>NUCLEOTIDE SEQUENCE [LARGE SCALE GENOMIC DNA]</scope>
    <source>
        <strain evidence="3">R-53144</strain>
    </source>
</reference>
<proteinExistence type="predicted"/>
<organism evidence="2 3">
    <name type="scientific">Gilliamella intestini</name>
    <dbReference type="NCBI Taxonomy" id="1798183"/>
    <lineage>
        <taxon>Bacteria</taxon>
        <taxon>Pseudomonadati</taxon>
        <taxon>Pseudomonadota</taxon>
        <taxon>Gammaproteobacteria</taxon>
        <taxon>Orbales</taxon>
        <taxon>Orbaceae</taxon>
        <taxon>Gilliamella</taxon>
    </lineage>
</organism>
<keyword evidence="1" id="KW-0472">Membrane</keyword>
<dbReference type="EMBL" id="FMBA01000065">
    <property type="protein sequence ID" value="SCC28285.1"/>
    <property type="molecule type" value="Genomic_DNA"/>
</dbReference>
<keyword evidence="1" id="KW-0812">Transmembrane</keyword>
<evidence type="ECO:0000313" key="3">
    <source>
        <dbReference type="Proteomes" id="UP000199698"/>
    </source>
</evidence>
<accession>A0A1C4DA80</accession>
<keyword evidence="1" id="KW-1133">Transmembrane helix</keyword>
<protein>
    <submittedName>
        <fullName evidence="2">Uncharacterized protein</fullName>
    </submittedName>
</protein>
<feature type="non-terminal residue" evidence="2">
    <location>
        <position position="211"/>
    </location>
</feature>
<feature type="transmembrane region" description="Helical" evidence="1">
    <location>
        <begin position="27"/>
        <end position="44"/>
    </location>
</feature>
<sequence length="211" mass="24028">MLNTEHRTPNTEHRHWQTYALNLSNNAIRHVFTLFLLIPSTFWFKSSLKSLAKIALLALPLLSYSWQLQAANGNNNQVKRSDAIIIIPSPVIDYARPNLYPGDRYRDMELSSADVWRVGKGFFVQSTNSESYNLNFPTTGAHNLSFDLLITGIEPEELTWEPVTHEGITATVTNVVADARWMLFDEDRGKVVARVKLTGPEARNQWYNPNP</sequence>
<dbReference type="OrthoDB" id="7065811at2"/>
<name>A0A1C4DA80_9GAMM</name>
<evidence type="ECO:0000256" key="1">
    <source>
        <dbReference type="SAM" id="Phobius"/>
    </source>
</evidence>
<keyword evidence="3" id="KW-1185">Reference proteome</keyword>
<dbReference type="RefSeq" id="WP_141683152.1">
    <property type="nucleotide sequence ID" value="NZ_FMBA01000065.1"/>
</dbReference>
<gene>
    <name evidence="2" type="ORF">GA0061080_106511</name>
</gene>
<dbReference type="AlphaFoldDB" id="A0A1C4DA80"/>